<dbReference type="EMBL" id="PCSK01000022">
    <property type="protein sequence ID" value="PIP46258.1"/>
    <property type="molecule type" value="Genomic_DNA"/>
</dbReference>
<dbReference type="PANTHER" id="PTHR30121:SF11">
    <property type="entry name" value="AAA+ ATPASE DOMAIN-CONTAINING PROTEIN"/>
    <property type="match status" value="1"/>
</dbReference>
<organism evidence="2 3">
    <name type="scientific">Candidatus Colwellbacteria bacterium CG23_combo_of_CG06-09_8_20_14_all_42_19</name>
    <dbReference type="NCBI Taxonomy" id="1974541"/>
    <lineage>
        <taxon>Bacteria</taxon>
        <taxon>Candidatus Colwelliibacteriota</taxon>
    </lineage>
</organism>
<dbReference type="CDD" id="cd01127">
    <property type="entry name" value="TrwB_TraG_TraD_VirD4"/>
    <property type="match status" value="1"/>
</dbReference>
<dbReference type="SUPFAM" id="SSF52540">
    <property type="entry name" value="P-loop containing nucleoside triphosphate hydrolases"/>
    <property type="match status" value="1"/>
</dbReference>
<evidence type="ECO:0000313" key="3">
    <source>
        <dbReference type="Proteomes" id="UP000230007"/>
    </source>
</evidence>
<gene>
    <name evidence="2" type="ORF">COX15_01125</name>
</gene>
<evidence type="ECO:0000313" key="2">
    <source>
        <dbReference type="EMBL" id="PIP46258.1"/>
    </source>
</evidence>
<dbReference type="PANTHER" id="PTHR30121">
    <property type="entry name" value="UNCHARACTERIZED PROTEIN YJGR-RELATED"/>
    <property type="match status" value="1"/>
</dbReference>
<feature type="domain" description="Type IV secretion system coupling protein TraD DNA-binding" evidence="1">
    <location>
        <begin position="21"/>
        <end position="319"/>
    </location>
</feature>
<dbReference type="InterPro" id="IPR051162">
    <property type="entry name" value="T4SS_component"/>
</dbReference>
<comment type="caution">
    <text evidence="2">The sequence shown here is derived from an EMBL/GenBank/DDBJ whole genome shotgun (WGS) entry which is preliminary data.</text>
</comment>
<dbReference type="Pfam" id="PF10412">
    <property type="entry name" value="TrwB_AAD_bind"/>
    <property type="match status" value="1"/>
</dbReference>
<dbReference type="Gene3D" id="3.40.50.300">
    <property type="entry name" value="P-loop containing nucleotide triphosphate hydrolases"/>
    <property type="match status" value="2"/>
</dbReference>
<dbReference type="AlphaFoldDB" id="A0A2H0ANQ2"/>
<reference evidence="2 3" key="1">
    <citation type="submission" date="2017-09" db="EMBL/GenBank/DDBJ databases">
        <title>Depth-based differentiation of microbial function through sediment-hosted aquifers and enrichment of novel symbionts in the deep terrestrial subsurface.</title>
        <authorList>
            <person name="Probst A.J."/>
            <person name="Ladd B."/>
            <person name="Jarett J.K."/>
            <person name="Geller-Mcgrath D.E."/>
            <person name="Sieber C.M."/>
            <person name="Emerson J.B."/>
            <person name="Anantharaman K."/>
            <person name="Thomas B.C."/>
            <person name="Malmstrom R."/>
            <person name="Stieglmeier M."/>
            <person name="Klingl A."/>
            <person name="Woyke T."/>
            <person name="Ryan C.M."/>
            <person name="Banfield J.F."/>
        </authorList>
    </citation>
    <scope>NUCLEOTIDE SEQUENCE [LARGE SCALE GENOMIC DNA]</scope>
    <source>
        <strain evidence="2">CG23_combo_of_CG06-09_8_20_14_all_42_19</strain>
    </source>
</reference>
<dbReference type="InterPro" id="IPR027417">
    <property type="entry name" value="P-loop_NTPase"/>
</dbReference>
<accession>A0A2H0ANQ2</accession>
<dbReference type="InterPro" id="IPR019476">
    <property type="entry name" value="T4SS_TraD_DNA-bd"/>
</dbReference>
<name>A0A2H0ANQ2_9BACT</name>
<proteinExistence type="predicted"/>
<protein>
    <recommendedName>
        <fullName evidence="1">Type IV secretion system coupling protein TraD DNA-binding domain-containing protein</fullName>
    </recommendedName>
</protein>
<sequence length="477" mass="54605">MEEIITPLGRTNFRNGQAKFGIKTDDRRRHIYIIGKTGSGKTTMMENMVIDDILAGRGIGLVDPHGDFAEKILHFIPENRIDDVIYFNPADIDYPIGFNPLEKVGDEYHHIVASGLMGIFKKIWPDVWSARMEYILNNSLLSLLEFPGSTLLGIMRLLTERDYRREVVERLADPVIKSFWINEFARYTQRLEAEATAAILNKVGQFVANPLIRNIIGQPHSTIDIRRMMDEGKIFIANLSKGKIGEDNSALLGAMLITKIQLAAMSRVNLPEAERRDFFLYIDEFQNFSTESFANILSEARKYRLSLTLAHQYIEQLDEKVKFAIFGNVGTMATFRIGAEDAEFVEKEFLPEFNSNDLVNLSQHSIYIKLMIDGIASRPFSAETLPPREIIKDTPLDAIVENNRRRYGTPKETVNKKIEEEWQGGKKEIVEKSERRAEQPLEILEVAKKERKPVNLGELREVLSKSIKKEHKEEDQS</sequence>
<evidence type="ECO:0000259" key="1">
    <source>
        <dbReference type="Pfam" id="PF10412"/>
    </source>
</evidence>
<dbReference type="Proteomes" id="UP000230007">
    <property type="component" value="Unassembled WGS sequence"/>
</dbReference>